<reference evidence="1" key="1">
    <citation type="submission" date="2020-10" db="EMBL/GenBank/DDBJ databases">
        <authorList>
            <person name="Gilroy R."/>
        </authorList>
    </citation>
    <scope>NUCLEOTIDE SEQUENCE</scope>
    <source>
        <strain evidence="1">517</strain>
    </source>
</reference>
<dbReference type="PANTHER" id="PTHR42685:SF18">
    <property type="entry name" value="DIGERANYLGERANYLGLYCEROPHOSPHOLIPID REDUCTASE"/>
    <property type="match status" value="1"/>
</dbReference>
<evidence type="ECO:0008006" key="3">
    <source>
        <dbReference type="Google" id="ProtNLM"/>
    </source>
</evidence>
<reference evidence="1" key="2">
    <citation type="journal article" date="2021" name="PeerJ">
        <title>Extensive microbial diversity within the chicken gut microbiome revealed by metagenomics and culture.</title>
        <authorList>
            <person name="Gilroy R."/>
            <person name="Ravi A."/>
            <person name="Getino M."/>
            <person name="Pursley I."/>
            <person name="Horton D.L."/>
            <person name="Alikhan N.F."/>
            <person name="Baker D."/>
            <person name="Gharbi K."/>
            <person name="Hall N."/>
            <person name="Watson M."/>
            <person name="Adriaenssens E.M."/>
            <person name="Foster-Nyarko E."/>
            <person name="Jarju S."/>
            <person name="Secka A."/>
            <person name="Antonio M."/>
            <person name="Oren A."/>
            <person name="Chaudhuri R.R."/>
            <person name="La Ragione R."/>
            <person name="Hildebrand F."/>
            <person name="Pallen M.J."/>
        </authorList>
    </citation>
    <scope>NUCLEOTIDE SEQUENCE</scope>
    <source>
        <strain evidence="1">517</strain>
    </source>
</reference>
<feature type="non-terminal residue" evidence="1">
    <location>
        <position position="1"/>
    </location>
</feature>
<dbReference type="Proteomes" id="UP000727857">
    <property type="component" value="Unassembled WGS sequence"/>
</dbReference>
<accession>A0A940DH98</accession>
<proteinExistence type="predicted"/>
<name>A0A940DH98_9FIRM</name>
<organism evidence="1 2">
    <name type="scientific">Candidatus Stercoripulliclostridium pullicola</name>
    <dbReference type="NCBI Taxonomy" id="2840953"/>
    <lineage>
        <taxon>Bacteria</taxon>
        <taxon>Bacillati</taxon>
        <taxon>Bacillota</taxon>
        <taxon>Clostridia</taxon>
        <taxon>Eubacteriales</taxon>
        <taxon>Candidatus Stercoripulliclostridium</taxon>
    </lineage>
</organism>
<evidence type="ECO:0000313" key="2">
    <source>
        <dbReference type="Proteomes" id="UP000727857"/>
    </source>
</evidence>
<dbReference type="PANTHER" id="PTHR42685">
    <property type="entry name" value="GERANYLGERANYL DIPHOSPHATE REDUCTASE"/>
    <property type="match status" value="1"/>
</dbReference>
<protein>
    <recommendedName>
        <fullName evidence="3">Geranylgeranyl reductase</fullName>
    </recommendedName>
</protein>
<sequence>YEAEEKADFSVWRRALNRELVKSAEEYAEIKFSYEVEGAIAENGRVKGIIANGEKVYADLVVDSLGAFSSLKKDVPGVTVHEADEIFVTYRAFRRKNAAAPEAEYTNKVYLKHKGERGIAWAIQDGDEVDVLAGRLGGASKEEFASAIAHLEKENPTIGAETVRGGGMYRIPVRYPATRMVADGYAAIGDAAYMTVPMLGSGIATSLAAAGMLAKCLTEAAGKGAEEAVSVKNLWNYERDFYLAFGAEFCGVDVTKRGVLEFPDVLLGWLLTSKVLTNDDVCALAKGRFLNIGVKEALKKVKAAGLKKLPALLRVNAMLTRGKRAIKTARRIPAVYAPRAVGKWERKLVKAVTGKDIRR</sequence>
<dbReference type="Gene3D" id="3.50.50.60">
    <property type="entry name" value="FAD/NAD(P)-binding domain"/>
    <property type="match status" value="1"/>
</dbReference>
<dbReference type="SUPFAM" id="SSF51905">
    <property type="entry name" value="FAD/NAD(P)-binding domain"/>
    <property type="match status" value="1"/>
</dbReference>
<comment type="caution">
    <text evidence="1">The sequence shown here is derived from an EMBL/GenBank/DDBJ whole genome shotgun (WGS) entry which is preliminary data.</text>
</comment>
<dbReference type="InterPro" id="IPR036188">
    <property type="entry name" value="FAD/NAD-bd_sf"/>
</dbReference>
<gene>
    <name evidence="1" type="ORF">IAB16_04970</name>
</gene>
<dbReference type="AlphaFoldDB" id="A0A940DH98"/>
<dbReference type="EMBL" id="JADINF010000125">
    <property type="protein sequence ID" value="MBO8424349.1"/>
    <property type="molecule type" value="Genomic_DNA"/>
</dbReference>
<evidence type="ECO:0000313" key="1">
    <source>
        <dbReference type="EMBL" id="MBO8424349.1"/>
    </source>
</evidence>
<dbReference type="InterPro" id="IPR050407">
    <property type="entry name" value="Geranylgeranyl_reductase"/>
</dbReference>